<dbReference type="GO" id="GO:0008324">
    <property type="term" value="F:monoatomic cation transmembrane transporter activity"/>
    <property type="evidence" value="ECO:0007669"/>
    <property type="project" value="InterPro"/>
</dbReference>
<dbReference type="InterPro" id="IPR036721">
    <property type="entry name" value="RCK_C_sf"/>
</dbReference>
<accession>A0AAW5F4U7</accession>
<evidence type="ECO:0000313" key="4">
    <source>
        <dbReference type="EMBL" id="MDB2003007.1"/>
    </source>
</evidence>
<dbReference type="Proteomes" id="UP001300871">
    <property type="component" value="Unassembled WGS sequence"/>
</dbReference>
<dbReference type="InterPro" id="IPR036291">
    <property type="entry name" value="NAD(P)-bd_dom_sf"/>
</dbReference>
<dbReference type="SUPFAM" id="SSF51735">
    <property type="entry name" value="NAD(P)-binding Rossmann-fold domains"/>
    <property type="match status" value="1"/>
</dbReference>
<feature type="domain" description="RCK N-terminal" evidence="1">
    <location>
        <begin position="1"/>
        <end position="117"/>
    </location>
</feature>
<reference evidence="3" key="1">
    <citation type="journal article" date="2022" name="Cell Host Microbe">
        <title>Colonization of the live biotherapeutic product VE303 and modulation of the microbiota and metabolites in healthy volunteers.</title>
        <authorList>
            <person name="Dsouza M."/>
            <person name="Menon R."/>
            <person name="Crossette E."/>
            <person name="Bhattarai S.K."/>
            <person name="Schneider J."/>
            <person name="Kim Y.G."/>
            <person name="Reddy S."/>
            <person name="Caballero S."/>
            <person name="Felix C."/>
            <person name="Cornacchione L."/>
            <person name="Hendrickson J."/>
            <person name="Watson A.R."/>
            <person name="Minot S.S."/>
            <person name="Greenfield N."/>
            <person name="Schopf L."/>
            <person name="Szabady R."/>
            <person name="Patarroyo J."/>
            <person name="Smith W."/>
            <person name="Harrison P."/>
            <person name="Kuijper E.J."/>
            <person name="Kelly C.P."/>
            <person name="Olle B."/>
            <person name="Bobilev D."/>
            <person name="Silber J.L."/>
            <person name="Bucci V."/>
            <person name="Roberts B."/>
            <person name="Faith J."/>
            <person name="Norman J.M."/>
        </authorList>
    </citation>
    <scope>NUCLEOTIDE SEQUENCE</scope>
    <source>
        <strain evidence="3">VE303-04</strain>
    </source>
</reference>
<dbReference type="InterPro" id="IPR003148">
    <property type="entry name" value="RCK_N"/>
</dbReference>
<dbReference type="PANTHER" id="PTHR43833:SF7">
    <property type="entry name" value="KTR SYSTEM POTASSIUM UPTAKE PROTEIN C"/>
    <property type="match status" value="1"/>
</dbReference>
<sequence length="214" mass="24080">MKTVLIIGLGRFGSTMAMKLHELGHEVMAIDTSEDRINAVLPYVTSAQIGDCANEQYMNSLGIRNFDVCVVAIGDNFQSSLEITSLLKDLGAKFVLSRASRDIHAKFLLRNGADQVVYPEKEMAIRSAVRYSSDNIFDYIELTPEHSIYEIPVPEGWIGRSIIEMNIRKKYNISILAVKYNDTLHPLPGADYTFKANDELIILGANRDINRFVY</sequence>
<reference evidence="4" key="2">
    <citation type="submission" date="2023-01" db="EMBL/GenBank/DDBJ databases">
        <title>Human gut microbiome strain richness.</title>
        <authorList>
            <person name="Chen-Liaw A."/>
        </authorList>
    </citation>
    <scope>NUCLEOTIDE SEQUENCE</scope>
    <source>
        <strain evidence="4">B1_m1001713B170214d0_201011</strain>
    </source>
</reference>
<dbReference type="Gene3D" id="3.40.50.720">
    <property type="entry name" value="NAD(P)-binding Rossmann-like Domain"/>
    <property type="match status" value="1"/>
</dbReference>
<dbReference type="GeneID" id="57970145"/>
<dbReference type="EMBL" id="JAQLGM010000113">
    <property type="protein sequence ID" value="MDB2003007.1"/>
    <property type="molecule type" value="Genomic_DNA"/>
</dbReference>
<dbReference type="Gene3D" id="3.30.70.1450">
    <property type="entry name" value="Regulator of K+ conductance, C-terminal domain"/>
    <property type="match status" value="1"/>
</dbReference>
<dbReference type="GO" id="GO:0006813">
    <property type="term" value="P:potassium ion transport"/>
    <property type="evidence" value="ECO:0007669"/>
    <property type="project" value="InterPro"/>
</dbReference>
<dbReference type="SUPFAM" id="SSF116726">
    <property type="entry name" value="TrkA C-terminal domain-like"/>
    <property type="match status" value="1"/>
</dbReference>
<dbReference type="InterPro" id="IPR050721">
    <property type="entry name" value="Trk_Ktr_HKT_K-transport"/>
</dbReference>
<dbReference type="PANTHER" id="PTHR43833">
    <property type="entry name" value="POTASSIUM CHANNEL PROTEIN 2-RELATED-RELATED"/>
    <property type="match status" value="1"/>
</dbReference>
<dbReference type="PROSITE" id="PS51201">
    <property type="entry name" value="RCK_N"/>
    <property type="match status" value="1"/>
</dbReference>
<dbReference type="RefSeq" id="WP_003499018.1">
    <property type="nucleotide sequence ID" value="NZ_BAABZD010000011.1"/>
</dbReference>
<name>A0AAW5F4U7_CLOSY</name>
<dbReference type="Pfam" id="PF02080">
    <property type="entry name" value="TrkA_C"/>
    <property type="match status" value="1"/>
</dbReference>
<proteinExistence type="predicted"/>
<feature type="domain" description="RCK C-terminal" evidence="2">
    <location>
        <begin position="134"/>
        <end position="214"/>
    </location>
</feature>
<evidence type="ECO:0000313" key="5">
    <source>
        <dbReference type="Proteomes" id="UP001203136"/>
    </source>
</evidence>
<evidence type="ECO:0000259" key="1">
    <source>
        <dbReference type="PROSITE" id="PS51201"/>
    </source>
</evidence>
<evidence type="ECO:0000259" key="2">
    <source>
        <dbReference type="PROSITE" id="PS51202"/>
    </source>
</evidence>
<dbReference type="Pfam" id="PF02254">
    <property type="entry name" value="TrkA_N"/>
    <property type="match status" value="1"/>
</dbReference>
<organism evidence="3 5">
    <name type="scientific">Clostridium symbiosum</name>
    <name type="common">Bacteroides symbiosus</name>
    <dbReference type="NCBI Taxonomy" id="1512"/>
    <lineage>
        <taxon>Bacteria</taxon>
        <taxon>Bacillati</taxon>
        <taxon>Bacillota</taxon>
        <taxon>Clostridia</taxon>
        <taxon>Lachnospirales</taxon>
        <taxon>Lachnospiraceae</taxon>
        <taxon>Otoolea</taxon>
    </lineage>
</organism>
<evidence type="ECO:0000313" key="3">
    <source>
        <dbReference type="EMBL" id="MCK0086669.1"/>
    </source>
</evidence>
<dbReference type="InterPro" id="IPR006037">
    <property type="entry name" value="RCK_C"/>
</dbReference>
<dbReference type="PROSITE" id="PS51202">
    <property type="entry name" value="RCK_C"/>
    <property type="match status" value="1"/>
</dbReference>
<dbReference type="Proteomes" id="UP001203136">
    <property type="component" value="Unassembled WGS sequence"/>
</dbReference>
<comment type="caution">
    <text evidence="3">The sequence shown here is derived from an EMBL/GenBank/DDBJ whole genome shotgun (WGS) entry which is preliminary data.</text>
</comment>
<dbReference type="EMBL" id="JAINVB010000001">
    <property type="protein sequence ID" value="MCK0086669.1"/>
    <property type="molecule type" value="Genomic_DNA"/>
</dbReference>
<protein>
    <submittedName>
        <fullName evidence="3">TrkA family potassium uptake protein</fullName>
    </submittedName>
</protein>
<gene>
    <name evidence="3" type="ORF">K5I21_12435</name>
    <name evidence="4" type="ORF">PM006_22625</name>
</gene>
<dbReference type="AlphaFoldDB" id="A0AAW5F4U7"/>